<evidence type="ECO:0000313" key="4">
    <source>
        <dbReference type="EMBL" id="VEU37781.1"/>
    </source>
</evidence>
<dbReference type="EMBL" id="CAACVS010000141">
    <property type="protein sequence ID" value="VEU37781.1"/>
    <property type="molecule type" value="Genomic_DNA"/>
</dbReference>
<dbReference type="PANTHER" id="PTHR33418">
    <property type="entry name" value="HELICASE-ASSOCIATED"/>
    <property type="match status" value="1"/>
</dbReference>
<sequence>MGFKRIGRGNNLSGIFHLSVATVVVAILRSNSNGTPSVFCSAWVSTSSSSTNGGTCSSSTFSALNNGATARSPSGRISDKIGDRRYWMILNAVVDDSRQGGNDTLSTSTTTKSQGGRKSSTISTSKIKKTNRIYINVDRWNSMFERLKEYKKTYGNTNVPKKYNDGGTPALGNWVSKQRFEALVYQNTKGEEGQITPERISKLESIGFVWELGRQDEWEEKWLSMFSELEEFQKKYWSTKVPILNNKELNFKSGSGLEDPMSSLGRWVKTQRIQRNKLLRNEAAPAMTKERLEMLESIDFAWSGKQASDYDKWLNMYFKLMFYYQRHGTTVVSDSQGSSRLLKWTEEQRRFYRDLMTTNSTMSASKTGAAATILNTLTEHRINLLNDINFDWSHCHEDRTWDDMFNELVEYYVNFNSTLISTSINERLGKWTILQRDKYNAGSKDLDRQKITKLNTINFDWNATEDVNWNAMMYRLEAYKRKYDTTIVPNHDGGDRPLANWVNNQRVKLGKYVINEDGEFYDDHDLVERIALDLGCSPETEFEPKGFIQKLSPSTKATRIRRLNEVGFVWDAREASWQDMYQRLLVYKEQNNGSTMVPFVPQDHRSNNKSSGSTEQQSESLGVWVKVQRHKKQLGEMSEKRLVLLNEIEFVWDPQEAQWAEMFDRLCKYQKENNGCTRVPRAYSPDPELGAWLNTNRRAYKRKTLPQERIDRLDSIGFVWEIQ</sequence>
<feature type="domain" description="Helicase-associated" evidence="3">
    <location>
        <begin position="218"/>
        <end position="300"/>
    </location>
</feature>
<name>A0A448Z6Z7_9STRA</name>
<keyword evidence="5" id="KW-1185">Reference proteome</keyword>
<accession>A0A448Z6Z7</accession>
<dbReference type="AlphaFoldDB" id="A0A448Z6Z7"/>
<feature type="compositionally biased region" description="Polar residues" evidence="1">
    <location>
        <begin position="99"/>
        <end position="117"/>
    </location>
</feature>
<dbReference type="PANTHER" id="PTHR33418:SF1">
    <property type="entry name" value="HELICASE-ASSOCIATED DOMAIN-CONTAINING PROTEIN"/>
    <property type="match status" value="1"/>
</dbReference>
<feature type="chain" id="PRO_5019091183" description="Helicase-associated domain-containing protein" evidence="2">
    <location>
        <begin position="27"/>
        <end position="723"/>
    </location>
</feature>
<dbReference type="Pfam" id="PF03457">
    <property type="entry name" value="HA"/>
    <property type="match status" value="6"/>
</dbReference>
<feature type="region of interest" description="Disordered" evidence="1">
    <location>
        <begin position="99"/>
        <end position="124"/>
    </location>
</feature>
<reference evidence="4 5" key="1">
    <citation type="submission" date="2019-01" db="EMBL/GenBank/DDBJ databases">
        <authorList>
            <person name="Ferrante I. M."/>
        </authorList>
    </citation>
    <scope>NUCLEOTIDE SEQUENCE [LARGE SCALE GENOMIC DNA]</scope>
    <source>
        <strain evidence="4 5">B856</strain>
    </source>
</reference>
<keyword evidence="2" id="KW-0732">Signal</keyword>
<proteinExistence type="predicted"/>
<dbReference type="InterPro" id="IPR005114">
    <property type="entry name" value="Helicase_assoc"/>
</dbReference>
<evidence type="ECO:0000313" key="5">
    <source>
        <dbReference type="Proteomes" id="UP000291116"/>
    </source>
</evidence>
<dbReference type="OrthoDB" id="44819at2759"/>
<feature type="region of interest" description="Disordered" evidence="1">
    <location>
        <begin position="596"/>
        <end position="617"/>
    </location>
</feature>
<feature type="domain" description="Helicase-associated" evidence="3">
    <location>
        <begin position="655"/>
        <end position="718"/>
    </location>
</feature>
<feature type="domain" description="Helicase-associated" evidence="3">
    <location>
        <begin position="398"/>
        <end position="459"/>
    </location>
</feature>
<dbReference type="Gene3D" id="6.10.140.530">
    <property type="match status" value="7"/>
</dbReference>
<evidence type="ECO:0000256" key="1">
    <source>
        <dbReference type="SAM" id="MobiDB-lite"/>
    </source>
</evidence>
<organism evidence="4 5">
    <name type="scientific">Pseudo-nitzschia multistriata</name>
    <dbReference type="NCBI Taxonomy" id="183589"/>
    <lineage>
        <taxon>Eukaryota</taxon>
        <taxon>Sar</taxon>
        <taxon>Stramenopiles</taxon>
        <taxon>Ochrophyta</taxon>
        <taxon>Bacillariophyta</taxon>
        <taxon>Bacillariophyceae</taxon>
        <taxon>Bacillariophycidae</taxon>
        <taxon>Bacillariales</taxon>
        <taxon>Bacillariaceae</taxon>
        <taxon>Pseudo-nitzschia</taxon>
    </lineage>
</organism>
<evidence type="ECO:0000256" key="2">
    <source>
        <dbReference type="SAM" id="SignalP"/>
    </source>
</evidence>
<feature type="domain" description="Helicase-associated" evidence="3">
    <location>
        <begin position="466"/>
        <end position="568"/>
    </location>
</feature>
<feature type="compositionally biased region" description="Polar residues" evidence="1">
    <location>
        <begin position="608"/>
        <end position="617"/>
    </location>
</feature>
<gene>
    <name evidence="4" type="ORF">PSNMU_V1.4_AUG-EV-PASAV3_0045890</name>
</gene>
<protein>
    <recommendedName>
        <fullName evidence="3">Helicase-associated domain-containing protein</fullName>
    </recommendedName>
</protein>
<feature type="signal peptide" evidence="2">
    <location>
        <begin position="1"/>
        <end position="26"/>
    </location>
</feature>
<feature type="domain" description="Helicase-associated" evidence="3">
    <location>
        <begin position="574"/>
        <end position="650"/>
    </location>
</feature>
<dbReference type="Proteomes" id="UP000291116">
    <property type="component" value="Unassembled WGS sequence"/>
</dbReference>
<feature type="domain" description="Helicase-associated" evidence="3">
    <location>
        <begin position="139"/>
        <end position="208"/>
    </location>
</feature>
<evidence type="ECO:0000259" key="3">
    <source>
        <dbReference type="Pfam" id="PF03457"/>
    </source>
</evidence>